<dbReference type="Gramene" id="ONK71295">
    <property type="protein sequence ID" value="ONK71295"/>
    <property type="gene ID" value="A4U43_C04F7000"/>
</dbReference>
<protein>
    <submittedName>
        <fullName evidence="1">Uncharacterized protein</fullName>
    </submittedName>
</protein>
<dbReference type="AlphaFoldDB" id="A0A5P1EYX0"/>
<dbReference type="EMBL" id="CM007384">
    <property type="protein sequence ID" value="ONK71295.1"/>
    <property type="molecule type" value="Genomic_DNA"/>
</dbReference>
<accession>A0A5P1EYX0</accession>
<evidence type="ECO:0000313" key="2">
    <source>
        <dbReference type="Proteomes" id="UP000243459"/>
    </source>
</evidence>
<proteinExistence type="predicted"/>
<gene>
    <name evidence="1" type="ORF">A4U43_C04F7000</name>
</gene>
<name>A0A5P1EYX0_ASPOF</name>
<sequence length="153" mass="16704">MDPVELAECEENGEDEELVDEFNVTKGRKSHSNRKLFADGDHTTSGAVVKAAYVSPIDVNVGVDGGYTSEGSFEGYDSEANEAIGSNNEELFEIRERSISILKAKKGKIEWASSARLLMMRMNIHLRYLSPTSSQLNDANVNAGANMETNAAQ</sequence>
<dbReference type="Proteomes" id="UP000243459">
    <property type="component" value="Chromosome 4"/>
</dbReference>
<keyword evidence="2" id="KW-1185">Reference proteome</keyword>
<reference evidence="2" key="1">
    <citation type="journal article" date="2017" name="Nat. Commun.">
        <title>The asparagus genome sheds light on the origin and evolution of a young Y chromosome.</title>
        <authorList>
            <person name="Harkess A."/>
            <person name="Zhou J."/>
            <person name="Xu C."/>
            <person name="Bowers J.E."/>
            <person name="Van der Hulst R."/>
            <person name="Ayyampalayam S."/>
            <person name="Mercati F."/>
            <person name="Riccardi P."/>
            <person name="McKain M.R."/>
            <person name="Kakrana A."/>
            <person name="Tang H."/>
            <person name="Ray J."/>
            <person name="Groenendijk J."/>
            <person name="Arikit S."/>
            <person name="Mathioni S.M."/>
            <person name="Nakano M."/>
            <person name="Shan H."/>
            <person name="Telgmann-Rauber A."/>
            <person name="Kanno A."/>
            <person name="Yue Z."/>
            <person name="Chen H."/>
            <person name="Li W."/>
            <person name="Chen Y."/>
            <person name="Xu X."/>
            <person name="Zhang Y."/>
            <person name="Luo S."/>
            <person name="Chen H."/>
            <person name="Gao J."/>
            <person name="Mao Z."/>
            <person name="Pires J.C."/>
            <person name="Luo M."/>
            <person name="Kudrna D."/>
            <person name="Wing R.A."/>
            <person name="Meyers B.C."/>
            <person name="Yi K."/>
            <person name="Kong H."/>
            <person name="Lavrijsen P."/>
            <person name="Sunseri F."/>
            <person name="Falavigna A."/>
            <person name="Ye Y."/>
            <person name="Leebens-Mack J.H."/>
            <person name="Chen G."/>
        </authorList>
    </citation>
    <scope>NUCLEOTIDE SEQUENCE [LARGE SCALE GENOMIC DNA]</scope>
    <source>
        <strain evidence="2">cv. DH0086</strain>
    </source>
</reference>
<organism evidence="1 2">
    <name type="scientific">Asparagus officinalis</name>
    <name type="common">Garden asparagus</name>
    <dbReference type="NCBI Taxonomy" id="4686"/>
    <lineage>
        <taxon>Eukaryota</taxon>
        <taxon>Viridiplantae</taxon>
        <taxon>Streptophyta</taxon>
        <taxon>Embryophyta</taxon>
        <taxon>Tracheophyta</taxon>
        <taxon>Spermatophyta</taxon>
        <taxon>Magnoliopsida</taxon>
        <taxon>Liliopsida</taxon>
        <taxon>Asparagales</taxon>
        <taxon>Asparagaceae</taxon>
        <taxon>Asparagoideae</taxon>
        <taxon>Asparagus</taxon>
    </lineage>
</organism>
<evidence type="ECO:0000313" key="1">
    <source>
        <dbReference type="EMBL" id="ONK71295.1"/>
    </source>
</evidence>